<gene>
    <name evidence="1" type="ORF">DERYTH_LOCUS19875</name>
</gene>
<name>A0A9N9JIQ5_9GLOM</name>
<evidence type="ECO:0000313" key="1">
    <source>
        <dbReference type="EMBL" id="CAG8783064.1"/>
    </source>
</evidence>
<dbReference type="Proteomes" id="UP000789405">
    <property type="component" value="Unassembled WGS sequence"/>
</dbReference>
<sequence>VTPTLRFKIVVKNSTPGLGTQIAGITLRIVGDGYAKERQSKFKPGVVSLERFSKTIQKCIKGMNGILGQQIARELVEA</sequence>
<feature type="non-terminal residue" evidence="1">
    <location>
        <position position="78"/>
    </location>
</feature>
<dbReference type="AlphaFoldDB" id="A0A9N9JIQ5"/>
<dbReference type="EMBL" id="CAJVPY010022513">
    <property type="protein sequence ID" value="CAG8783064.1"/>
    <property type="molecule type" value="Genomic_DNA"/>
</dbReference>
<accession>A0A9N9JIQ5</accession>
<keyword evidence="2" id="KW-1185">Reference proteome</keyword>
<comment type="caution">
    <text evidence="1">The sequence shown here is derived from an EMBL/GenBank/DDBJ whole genome shotgun (WGS) entry which is preliminary data.</text>
</comment>
<proteinExistence type="predicted"/>
<protein>
    <submittedName>
        <fullName evidence="1">19008_t:CDS:1</fullName>
    </submittedName>
</protein>
<reference evidence="1" key="1">
    <citation type="submission" date="2021-06" db="EMBL/GenBank/DDBJ databases">
        <authorList>
            <person name="Kallberg Y."/>
            <person name="Tangrot J."/>
            <person name="Rosling A."/>
        </authorList>
    </citation>
    <scope>NUCLEOTIDE SEQUENCE</scope>
    <source>
        <strain evidence="1">MA453B</strain>
    </source>
</reference>
<feature type="non-terminal residue" evidence="1">
    <location>
        <position position="1"/>
    </location>
</feature>
<organism evidence="1 2">
    <name type="scientific">Dentiscutata erythropus</name>
    <dbReference type="NCBI Taxonomy" id="1348616"/>
    <lineage>
        <taxon>Eukaryota</taxon>
        <taxon>Fungi</taxon>
        <taxon>Fungi incertae sedis</taxon>
        <taxon>Mucoromycota</taxon>
        <taxon>Glomeromycotina</taxon>
        <taxon>Glomeromycetes</taxon>
        <taxon>Diversisporales</taxon>
        <taxon>Gigasporaceae</taxon>
        <taxon>Dentiscutata</taxon>
    </lineage>
</organism>
<evidence type="ECO:0000313" key="2">
    <source>
        <dbReference type="Proteomes" id="UP000789405"/>
    </source>
</evidence>